<evidence type="ECO:0000313" key="3">
    <source>
        <dbReference type="Proteomes" id="UP001160148"/>
    </source>
</evidence>
<dbReference type="Proteomes" id="UP001160148">
    <property type="component" value="Unassembled WGS sequence"/>
</dbReference>
<accession>A0AAV0WQ55</accession>
<keyword evidence="3" id="KW-1185">Reference proteome</keyword>
<sequence>MLDRLFKSRCPISNVLANRSMTTAAMTHKFEVTEHQWTDVETLIKLLKPLQIMTTVFFEKNIVRVQWQIASFLDPRFLEHETVKSREEIRTRVKNLINEMAEINCDVQFETPVTKHHGALEFLFCDETLATEYPLNVALARKYLGIPTTSVSSERCFSTSRNIATAKRSCLAPKTVNMLIFLYQNKQLL</sequence>
<evidence type="ECO:0000259" key="1">
    <source>
        <dbReference type="Pfam" id="PF05699"/>
    </source>
</evidence>
<dbReference type="Pfam" id="PF05699">
    <property type="entry name" value="Dimer_Tnp_hAT"/>
    <property type="match status" value="1"/>
</dbReference>
<dbReference type="InterPro" id="IPR008906">
    <property type="entry name" value="HATC_C_dom"/>
</dbReference>
<dbReference type="GO" id="GO:0046983">
    <property type="term" value="F:protein dimerization activity"/>
    <property type="evidence" value="ECO:0007669"/>
    <property type="project" value="InterPro"/>
</dbReference>
<feature type="domain" description="HAT C-terminal dimerisation" evidence="1">
    <location>
        <begin position="128"/>
        <end position="185"/>
    </location>
</feature>
<comment type="caution">
    <text evidence="2">The sequence shown here is derived from an EMBL/GenBank/DDBJ whole genome shotgun (WGS) entry which is preliminary data.</text>
</comment>
<name>A0AAV0WQ55_9HEMI</name>
<dbReference type="EMBL" id="CARXXK010000002">
    <property type="protein sequence ID" value="CAI6357596.1"/>
    <property type="molecule type" value="Genomic_DNA"/>
</dbReference>
<dbReference type="PANTHER" id="PTHR46481">
    <property type="entry name" value="ZINC FINGER BED DOMAIN-CONTAINING PROTEIN 4"/>
    <property type="match status" value="1"/>
</dbReference>
<dbReference type="InterPro" id="IPR012337">
    <property type="entry name" value="RNaseH-like_sf"/>
</dbReference>
<reference evidence="2 3" key="1">
    <citation type="submission" date="2023-01" db="EMBL/GenBank/DDBJ databases">
        <authorList>
            <person name="Whitehead M."/>
        </authorList>
    </citation>
    <scope>NUCLEOTIDE SEQUENCE [LARGE SCALE GENOMIC DNA]</scope>
</reference>
<gene>
    <name evidence="2" type="ORF">MEUPH1_LOCUS13205</name>
</gene>
<dbReference type="InterPro" id="IPR052035">
    <property type="entry name" value="ZnF_BED_domain_contain"/>
</dbReference>
<dbReference type="PANTHER" id="PTHR46481:SF9">
    <property type="entry name" value="ZINC FINGER BED DOMAIN-CONTAINING PROTEIN 1-LIKE"/>
    <property type="match status" value="1"/>
</dbReference>
<dbReference type="AlphaFoldDB" id="A0AAV0WQ55"/>
<organism evidence="2 3">
    <name type="scientific">Macrosiphum euphorbiae</name>
    <name type="common">potato aphid</name>
    <dbReference type="NCBI Taxonomy" id="13131"/>
    <lineage>
        <taxon>Eukaryota</taxon>
        <taxon>Metazoa</taxon>
        <taxon>Ecdysozoa</taxon>
        <taxon>Arthropoda</taxon>
        <taxon>Hexapoda</taxon>
        <taxon>Insecta</taxon>
        <taxon>Pterygota</taxon>
        <taxon>Neoptera</taxon>
        <taxon>Paraneoptera</taxon>
        <taxon>Hemiptera</taxon>
        <taxon>Sternorrhyncha</taxon>
        <taxon>Aphidomorpha</taxon>
        <taxon>Aphidoidea</taxon>
        <taxon>Aphididae</taxon>
        <taxon>Macrosiphini</taxon>
        <taxon>Macrosiphum</taxon>
    </lineage>
</organism>
<protein>
    <recommendedName>
        <fullName evidence="1">HAT C-terminal dimerisation domain-containing protein</fullName>
    </recommendedName>
</protein>
<proteinExistence type="predicted"/>
<dbReference type="SUPFAM" id="SSF53098">
    <property type="entry name" value="Ribonuclease H-like"/>
    <property type="match status" value="1"/>
</dbReference>
<evidence type="ECO:0000313" key="2">
    <source>
        <dbReference type="EMBL" id="CAI6357596.1"/>
    </source>
</evidence>